<keyword evidence="4" id="KW-0812">Transmembrane</keyword>
<keyword evidence="3" id="KW-1003">Cell membrane</keyword>
<dbReference type="Gene3D" id="1.20.1640.10">
    <property type="entry name" value="Multidrug efflux transporter AcrB transmembrane domain"/>
    <property type="match status" value="2"/>
</dbReference>
<dbReference type="AlphaFoldDB" id="A0A1B1M3X9"/>
<keyword evidence="5" id="KW-1133">Transmembrane helix</keyword>
<dbReference type="Proteomes" id="UP000092598">
    <property type="component" value="Chromosome"/>
</dbReference>
<evidence type="ECO:0000256" key="1">
    <source>
        <dbReference type="ARBA" id="ARBA00004651"/>
    </source>
</evidence>
<dbReference type="Pfam" id="PF03176">
    <property type="entry name" value="MMPL"/>
    <property type="match status" value="2"/>
</dbReference>
<name>A0A1B1M3X9_STRLN</name>
<evidence type="ECO:0000313" key="7">
    <source>
        <dbReference type="EMBL" id="ANS63360.1"/>
    </source>
</evidence>
<organism evidence="7 8">
    <name type="scientific">Streptomyces lincolnensis</name>
    <dbReference type="NCBI Taxonomy" id="1915"/>
    <lineage>
        <taxon>Bacteria</taxon>
        <taxon>Bacillati</taxon>
        <taxon>Actinomycetota</taxon>
        <taxon>Actinomycetes</taxon>
        <taxon>Kitasatosporales</taxon>
        <taxon>Streptomycetaceae</taxon>
        <taxon>Streptomyces</taxon>
    </lineage>
</organism>
<evidence type="ECO:0000256" key="5">
    <source>
        <dbReference type="ARBA" id="ARBA00022989"/>
    </source>
</evidence>
<dbReference type="PANTHER" id="PTHR33406:SF11">
    <property type="entry name" value="MEMBRANE PROTEIN SCO6666-RELATED"/>
    <property type="match status" value="1"/>
</dbReference>
<reference evidence="7 8" key="1">
    <citation type="submission" date="2016-07" db="EMBL/GenBank/DDBJ databases">
        <title>Enhancement of antibiotic productionsby engineered nitrateutilization in actinobacteria.</title>
        <authorList>
            <person name="Meng S.C."/>
        </authorList>
    </citation>
    <scope>NUCLEOTIDE SEQUENCE [LARGE SCALE GENOMIC DNA]</scope>
    <source>
        <strain evidence="7 8">NRRL 2936</strain>
    </source>
</reference>
<keyword evidence="8" id="KW-1185">Reference proteome</keyword>
<dbReference type="EMBL" id="CP016438">
    <property type="protein sequence ID" value="ANS63360.1"/>
    <property type="molecule type" value="Genomic_DNA"/>
</dbReference>
<gene>
    <name evidence="7" type="ORF">SLINC_1136</name>
</gene>
<protein>
    <submittedName>
        <fullName evidence="7">Putative RND superfamily drug exporter</fullName>
    </submittedName>
</protein>
<evidence type="ECO:0000313" key="8">
    <source>
        <dbReference type="Proteomes" id="UP000092598"/>
    </source>
</evidence>
<dbReference type="RefSeq" id="WP_067445079.1">
    <property type="nucleotide sequence ID" value="NZ_CP016438.1"/>
</dbReference>
<dbReference type="PANTHER" id="PTHR33406">
    <property type="entry name" value="MEMBRANE PROTEIN MJ1562-RELATED"/>
    <property type="match status" value="1"/>
</dbReference>
<dbReference type="InterPro" id="IPR050545">
    <property type="entry name" value="Mycobact_MmpL"/>
</dbReference>
<dbReference type="PATRIC" id="fig|1915.4.peg.1319"/>
<evidence type="ECO:0000256" key="6">
    <source>
        <dbReference type="ARBA" id="ARBA00023136"/>
    </source>
</evidence>
<dbReference type="GO" id="GO:0005886">
    <property type="term" value="C:plasma membrane"/>
    <property type="evidence" value="ECO:0007669"/>
    <property type="project" value="UniProtKB-SubCell"/>
</dbReference>
<dbReference type="STRING" id="1915.SLINC_1136"/>
<comment type="similarity">
    <text evidence="2">Belongs to the resistance-nodulation-cell division (RND) (TC 2.A.6) family. MmpL subfamily.</text>
</comment>
<evidence type="ECO:0000256" key="3">
    <source>
        <dbReference type="ARBA" id="ARBA00022475"/>
    </source>
</evidence>
<dbReference type="KEGG" id="sls:SLINC_1136"/>
<comment type="subcellular location">
    <subcellularLocation>
        <location evidence="1">Cell membrane</location>
        <topology evidence="1">Multi-pass membrane protein</topology>
    </subcellularLocation>
</comment>
<dbReference type="InterPro" id="IPR004869">
    <property type="entry name" value="MMPL_dom"/>
</dbReference>
<accession>A0A1B1M3X9</accession>
<proteinExistence type="inferred from homology"/>
<evidence type="ECO:0000256" key="2">
    <source>
        <dbReference type="ARBA" id="ARBA00010157"/>
    </source>
</evidence>
<evidence type="ECO:0000256" key="4">
    <source>
        <dbReference type="ARBA" id="ARBA00022692"/>
    </source>
</evidence>
<dbReference type="SUPFAM" id="SSF82866">
    <property type="entry name" value="Multidrug efflux transporter AcrB transmembrane domain"/>
    <property type="match status" value="2"/>
</dbReference>
<keyword evidence="6" id="KW-0472">Membrane</keyword>
<sequence length="721" mass="76363">MLTRLGRLAVRYSRAVLIGVLLLFIGLGAYGAGAQDDLDLSRWSAPGTESVRAADLLRDDFGTGNPNLALLVTARDGDVDSSRTEQAGRELAAEVGRLPLVTDVTSYWDTDSPALRGTEGRHALILARLEGTATETREELATLAPQLTRSTADLDVRVGGQEEISRQVGQQARADFLRAEAFALPAVLLLLILVYRRTVAALLTVGVGLLSVVATLAGLRAIAQVTEVSTFAANLALVLGLGLGVDYGLFVINRYREERAAGHAQEQAVVRATARAGRTVVFSGVTVAVSLCALLVFPFFFLSSFAYAGALVVLTAVGGAVLVLPAALARWGHRVERPTAPASGFWHRTALAAMRRPLLAGAGVLGVLLVAASPLLGLRFGLPDERALPAGASARTTSETIHREFAAEPTDTVQIVLGEPADTGAYAGRLSRLPGVFQVDAPDGTYRDGRHTGTPGQDRLTTPDGRARLAVVPTQQALYGDVPGFVERIRDTPAPATALVGGYPGETTDFRATLLDRLPLAVGIVLGATYVILFLMTGSVLLPLKATVLNLLSLSVMFGCLVWVFQDGHLSGLLGFTPTGSIEPSIPVLMFCVAYGLSMDYEVFLLARIKEEHDLTGDTERAVAEGVRRSAPLITAAAGILALSFLSYATGGVVFLKELGIGTALTILVDATLIRVVLLPVTMRLAGRANWWAPRALRRLRVKESGAAGDERADVLRGEYV</sequence>
<dbReference type="OrthoDB" id="7051771at2"/>